<feature type="domain" description="HTH cro/C1-type" evidence="4">
    <location>
        <begin position="14"/>
        <end position="52"/>
    </location>
</feature>
<evidence type="ECO:0000313" key="5">
    <source>
        <dbReference type="EMBL" id="PTQ87107.1"/>
    </source>
</evidence>
<dbReference type="Proteomes" id="UP000244223">
    <property type="component" value="Unassembled WGS sequence"/>
</dbReference>
<reference evidence="5 6" key="1">
    <citation type="submission" date="2018-04" db="EMBL/GenBank/DDBJ databases">
        <title>Genomic Encyclopedia of Archaeal and Bacterial Type Strains, Phase II (KMG-II): from individual species to whole genera.</title>
        <authorList>
            <person name="Goeker M."/>
        </authorList>
    </citation>
    <scope>NUCLEOTIDE SEQUENCE [LARGE SCALE GENOMIC DNA]</scope>
    <source>
        <strain evidence="5 6">DSM 5822</strain>
    </source>
</reference>
<dbReference type="CDD" id="cd06529">
    <property type="entry name" value="S24_LexA-like"/>
    <property type="match status" value="1"/>
</dbReference>
<dbReference type="AlphaFoldDB" id="A0A2T5ITB3"/>
<dbReference type="InterPro" id="IPR036286">
    <property type="entry name" value="LexA/Signal_pep-like_sf"/>
</dbReference>
<evidence type="ECO:0000256" key="1">
    <source>
        <dbReference type="ARBA" id="ARBA00023015"/>
    </source>
</evidence>
<keyword evidence="6" id="KW-1185">Reference proteome</keyword>
<dbReference type="InterPro" id="IPR001387">
    <property type="entry name" value="Cro/C1-type_HTH"/>
</dbReference>
<dbReference type="InterPro" id="IPR039418">
    <property type="entry name" value="LexA-like"/>
</dbReference>
<protein>
    <submittedName>
        <fullName evidence="5">SOS-response transcriptional repressor LexA</fullName>
    </submittedName>
</protein>
<dbReference type="PANTHER" id="PTHR40661:SF3">
    <property type="entry name" value="FELS-1 PROPHAGE TRANSCRIPTIONAL REGULATOR"/>
    <property type="match status" value="1"/>
</dbReference>
<dbReference type="PANTHER" id="PTHR40661">
    <property type="match status" value="1"/>
</dbReference>
<dbReference type="Pfam" id="PF00717">
    <property type="entry name" value="Peptidase_S24"/>
    <property type="match status" value="1"/>
</dbReference>
<keyword evidence="1" id="KW-0805">Transcription regulation</keyword>
<dbReference type="PROSITE" id="PS50943">
    <property type="entry name" value="HTH_CROC1"/>
    <property type="match status" value="1"/>
</dbReference>
<organism evidence="5 6">
    <name type="scientific">Agitococcus lubricus</name>
    <dbReference type="NCBI Taxonomy" id="1077255"/>
    <lineage>
        <taxon>Bacteria</taxon>
        <taxon>Pseudomonadati</taxon>
        <taxon>Pseudomonadota</taxon>
        <taxon>Gammaproteobacteria</taxon>
        <taxon>Moraxellales</taxon>
        <taxon>Moraxellaceae</taxon>
        <taxon>Agitococcus</taxon>
    </lineage>
</organism>
<dbReference type="InterPro" id="IPR015927">
    <property type="entry name" value="Peptidase_S24_S26A/B/C"/>
</dbReference>
<evidence type="ECO:0000313" key="6">
    <source>
        <dbReference type="Proteomes" id="UP000244223"/>
    </source>
</evidence>
<dbReference type="Gene3D" id="2.10.109.10">
    <property type="entry name" value="Umud Fragment, subunit A"/>
    <property type="match status" value="1"/>
</dbReference>
<proteinExistence type="predicted"/>
<keyword evidence="2" id="KW-0238">DNA-binding</keyword>
<gene>
    <name evidence="5" type="ORF">C8N29_12429</name>
</gene>
<evidence type="ECO:0000256" key="3">
    <source>
        <dbReference type="ARBA" id="ARBA00023163"/>
    </source>
</evidence>
<dbReference type="GO" id="GO:0003677">
    <property type="term" value="F:DNA binding"/>
    <property type="evidence" value="ECO:0007669"/>
    <property type="project" value="UniProtKB-KW"/>
</dbReference>
<sequence length="209" mass="23434">MQGGGYNTNSLAPLVDIPQPTLHRLVKGTTQSPKQSHLDKIAKFFDVSIDMLVSGEVSINSVFKNGSSNINRTEIGTKKIPLINYVQAGMWKEIIKDFDATEYLLTALDISDKAFALTIKGESMLPDFKEGDCIVIDTEVHPLPGDFVVAMNGSNEATFKKYRPRGINEKGQDVFELVPLNDDYPTIRSDIEPIKIIGTMMEHRRYRKR</sequence>
<evidence type="ECO:0000259" key="4">
    <source>
        <dbReference type="PROSITE" id="PS50943"/>
    </source>
</evidence>
<dbReference type="Gene3D" id="1.10.260.40">
    <property type="entry name" value="lambda repressor-like DNA-binding domains"/>
    <property type="match status" value="1"/>
</dbReference>
<dbReference type="EMBL" id="QAON01000024">
    <property type="protein sequence ID" value="PTQ87107.1"/>
    <property type="molecule type" value="Genomic_DNA"/>
</dbReference>
<comment type="caution">
    <text evidence="5">The sequence shown here is derived from an EMBL/GenBank/DDBJ whole genome shotgun (WGS) entry which is preliminary data.</text>
</comment>
<dbReference type="InterPro" id="IPR010982">
    <property type="entry name" value="Lambda_DNA-bd_dom_sf"/>
</dbReference>
<name>A0A2T5ITB3_9GAMM</name>
<keyword evidence="3" id="KW-0804">Transcription</keyword>
<dbReference type="SUPFAM" id="SSF51306">
    <property type="entry name" value="LexA/Signal peptidase"/>
    <property type="match status" value="1"/>
</dbReference>
<dbReference type="Pfam" id="PF13443">
    <property type="entry name" value="HTH_26"/>
    <property type="match status" value="1"/>
</dbReference>
<evidence type="ECO:0000256" key="2">
    <source>
        <dbReference type="ARBA" id="ARBA00023125"/>
    </source>
</evidence>
<dbReference type="SUPFAM" id="SSF47413">
    <property type="entry name" value="lambda repressor-like DNA-binding domains"/>
    <property type="match status" value="1"/>
</dbReference>
<accession>A0A2T5ITB3</accession>